<dbReference type="PROSITE" id="PS50994">
    <property type="entry name" value="INTEGRASE"/>
    <property type="match status" value="1"/>
</dbReference>
<dbReference type="GO" id="GO:0006310">
    <property type="term" value="P:DNA recombination"/>
    <property type="evidence" value="ECO:0007669"/>
    <property type="project" value="UniProtKB-KW"/>
</dbReference>
<dbReference type="GO" id="GO:0004190">
    <property type="term" value="F:aspartic-type endopeptidase activity"/>
    <property type="evidence" value="ECO:0007669"/>
    <property type="project" value="UniProtKB-KW"/>
</dbReference>
<dbReference type="InterPro" id="IPR043502">
    <property type="entry name" value="DNA/RNA_pol_sf"/>
</dbReference>
<dbReference type="Proteomes" id="UP001234581">
    <property type="component" value="Unassembled WGS sequence"/>
</dbReference>
<dbReference type="GO" id="GO:0005634">
    <property type="term" value="C:nucleus"/>
    <property type="evidence" value="ECO:0007669"/>
    <property type="project" value="UniProtKB-ARBA"/>
</dbReference>
<evidence type="ECO:0000256" key="11">
    <source>
        <dbReference type="ARBA" id="ARBA00022918"/>
    </source>
</evidence>
<keyword evidence="10" id="KW-0229">DNA integration</keyword>
<keyword evidence="13" id="KW-0238">DNA-binding</keyword>
<dbReference type="CDD" id="cd09274">
    <property type="entry name" value="RNase_HI_RT_Ty3"/>
    <property type="match status" value="1"/>
</dbReference>
<evidence type="ECO:0000256" key="1">
    <source>
        <dbReference type="ARBA" id="ARBA00022670"/>
    </source>
</evidence>
<protein>
    <submittedName>
        <fullName evidence="19">Uncharacterized protein</fullName>
    </submittedName>
</protein>
<keyword evidence="3" id="KW-0548">Nucleotidyltransferase</keyword>
<evidence type="ECO:0000259" key="17">
    <source>
        <dbReference type="PROSITE" id="PS50878"/>
    </source>
</evidence>
<evidence type="ECO:0000256" key="7">
    <source>
        <dbReference type="ARBA" id="ARBA00022759"/>
    </source>
</evidence>
<feature type="region of interest" description="Disordered" evidence="15">
    <location>
        <begin position="867"/>
        <end position="896"/>
    </location>
</feature>
<evidence type="ECO:0000313" key="20">
    <source>
        <dbReference type="Proteomes" id="UP001234581"/>
    </source>
</evidence>
<dbReference type="RefSeq" id="XP_058336264.1">
    <property type="nucleotide sequence ID" value="XM_058492970.1"/>
</dbReference>
<dbReference type="PANTHER" id="PTHR37984:SF5">
    <property type="entry name" value="PROTEIN NYNRIN-LIKE"/>
    <property type="match status" value="1"/>
</dbReference>
<dbReference type="Pfam" id="PF00078">
    <property type="entry name" value="RVT_1"/>
    <property type="match status" value="1"/>
</dbReference>
<keyword evidence="12" id="KW-0239">DNA-directed DNA polymerase</keyword>
<comment type="caution">
    <text evidence="19">The sequence shown here is derived from an EMBL/GenBank/DDBJ whole genome shotgun (WGS) entry which is preliminary data.</text>
</comment>
<evidence type="ECO:0000256" key="6">
    <source>
        <dbReference type="ARBA" id="ARBA00022750"/>
    </source>
</evidence>
<feature type="domain" description="Reverse transcriptase" evidence="17">
    <location>
        <begin position="1"/>
        <end position="128"/>
    </location>
</feature>
<reference evidence="19 20" key="1">
    <citation type="submission" date="2023-03" db="EMBL/GenBank/DDBJ databases">
        <title>Genome sequence of Lichtheimia ornata CBS 291.66.</title>
        <authorList>
            <person name="Mohabir J.T."/>
            <person name="Shea T.P."/>
            <person name="Kurbessoian T."/>
            <person name="Berby B."/>
            <person name="Fontaine J."/>
            <person name="Livny J."/>
            <person name="Gnirke A."/>
            <person name="Stajich J.E."/>
            <person name="Cuomo C.A."/>
        </authorList>
    </citation>
    <scope>NUCLEOTIDE SEQUENCE [LARGE SCALE GENOMIC DNA]</scope>
    <source>
        <strain evidence="19">CBS 291.66</strain>
    </source>
</reference>
<evidence type="ECO:0000256" key="12">
    <source>
        <dbReference type="ARBA" id="ARBA00022932"/>
    </source>
</evidence>
<dbReference type="CDD" id="cd01647">
    <property type="entry name" value="RT_LTR"/>
    <property type="match status" value="1"/>
</dbReference>
<feature type="domain" description="Integrase catalytic" evidence="18">
    <location>
        <begin position="515"/>
        <end position="674"/>
    </location>
</feature>
<dbReference type="Pfam" id="PF00665">
    <property type="entry name" value="rve"/>
    <property type="match status" value="1"/>
</dbReference>
<dbReference type="PANTHER" id="PTHR37984">
    <property type="entry name" value="PROTEIN CBG26694"/>
    <property type="match status" value="1"/>
</dbReference>
<accession>A0AAD7XP21</accession>
<evidence type="ECO:0000256" key="15">
    <source>
        <dbReference type="SAM" id="MobiDB-lite"/>
    </source>
</evidence>
<evidence type="ECO:0000256" key="2">
    <source>
        <dbReference type="ARBA" id="ARBA00022679"/>
    </source>
</evidence>
<keyword evidence="6" id="KW-0064">Aspartyl protease</keyword>
<dbReference type="Pfam" id="PF24626">
    <property type="entry name" value="SH3_Tf2-1"/>
    <property type="match status" value="1"/>
</dbReference>
<dbReference type="InterPro" id="IPR050951">
    <property type="entry name" value="Retrovirus_Pol_polyprotein"/>
</dbReference>
<evidence type="ECO:0000259" key="16">
    <source>
        <dbReference type="PROSITE" id="PS50013"/>
    </source>
</evidence>
<proteinExistence type="predicted"/>
<dbReference type="Pfam" id="PF00385">
    <property type="entry name" value="Chromo"/>
    <property type="match status" value="1"/>
</dbReference>
<dbReference type="InterPro" id="IPR036397">
    <property type="entry name" value="RNaseH_sf"/>
</dbReference>
<dbReference type="FunFam" id="3.30.70.270:FF:000020">
    <property type="entry name" value="Transposon Tf2-6 polyprotein-like Protein"/>
    <property type="match status" value="1"/>
</dbReference>
<dbReference type="AlphaFoldDB" id="A0AAD7XP21"/>
<feature type="compositionally biased region" description="Basic residues" evidence="15">
    <location>
        <begin position="881"/>
        <end position="890"/>
    </location>
</feature>
<dbReference type="GeneID" id="83220423"/>
<dbReference type="Pfam" id="PF17921">
    <property type="entry name" value="Integrase_H2C2"/>
    <property type="match status" value="1"/>
</dbReference>
<dbReference type="GO" id="GO:0003964">
    <property type="term" value="F:RNA-directed DNA polymerase activity"/>
    <property type="evidence" value="ECO:0007669"/>
    <property type="project" value="UniProtKB-KW"/>
</dbReference>
<dbReference type="CDD" id="cd00024">
    <property type="entry name" value="CD_CSD"/>
    <property type="match status" value="1"/>
</dbReference>
<dbReference type="SUPFAM" id="SSF56672">
    <property type="entry name" value="DNA/RNA polymerases"/>
    <property type="match status" value="1"/>
</dbReference>
<evidence type="ECO:0000256" key="5">
    <source>
        <dbReference type="ARBA" id="ARBA00022723"/>
    </source>
</evidence>
<dbReference type="SUPFAM" id="SSF53098">
    <property type="entry name" value="Ribonuclease H-like"/>
    <property type="match status" value="1"/>
</dbReference>
<dbReference type="Gene3D" id="1.10.340.70">
    <property type="match status" value="1"/>
</dbReference>
<feature type="domain" description="Chromo" evidence="16">
    <location>
        <begin position="820"/>
        <end position="880"/>
    </location>
</feature>
<keyword evidence="7" id="KW-0255">Endonuclease</keyword>
<keyword evidence="20" id="KW-1185">Reference proteome</keyword>
<dbReference type="InterPro" id="IPR000953">
    <property type="entry name" value="Chromo/chromo_shadow_dom"/>
</dbReference>
<name>A0AAD7XP21_9FUNG</name>
<evidence type="ECO:0000256" key="10">
    <source>
        <dbReference type="ARBA" id="ARBA00022908"/>
    </source>
</evidence>
<keyword evidence="11" id="KW-0695">RNA-directed DNA polymerase</keyword>
<dbReference type="InterPro" id="IPR041588">
    <property type="entry name" value="Integrase_H2C2"/>
</dbReference>
<evidence type="ECO:0000256" key="8">
    <source>
        <dbReference type="ARBA" id="ARBA00022801"/>
    </source>
</evidence>
<keyword evidence="8" id="KW-0378">Hydrolase</keyword>
<keyword evidence="5" id="KW-0479">Metal-binding</keyword>
<dbReference type="SMART" id="SM00298">
    <property type="entry name" value="CHROMO"/>
    <property type="match status" value="1"/>
</dbReference>
<dbReference type="GO" id="GO:0004519">
    <property type="term" value="F:endonuclease activity"/>
    <property type="evidence" value="ECO:0007669"/>
    <property type="project" value="UniProtKB-KW"/>
</dbReference>
<dbReference type="Gene3D" id="3.30.70.270">
    <property type="match status" value="2"/>
</dbReference>
<sequence length="896" mass="103556">MLDRLTSATVFTKLDIRNAYHRIRIAEGDEWKTAFRTRYGHFQYNVMPFGLTNAPGSFQALINDVLREYLDHFVLVYLDDILIFSDDQQQHDQHVKLVLQKLRDAGLFVKAEKCQFDVPDVEFLGFIVGRSGLAMDPKKVTAVTDWPIPRNVHDIHSFLGFTNFYRRFIRNYSIISNPLYKLLQKDVPFSWGQAEDDSFHTLKRCFTSAPILQHFDPSKPLYLETDASDAAYAAVLNQPDSSGHLLPIAFFSKKFDTHQVNYDVFDKELFAIVEGFRVWRHYLQGAQHPVTVYTDHKNLESFMTSKNRVLNRRHARWSTKLSEFDNFKITYRPGSKNPKADALSRRPDLMFQPGDAHNKQPIHAILRDDQVSLNSMSTCPDNAELLQRIQQLIPGDTKLSRLIDLVQHQSTSPQHIRKDLQRYHFDTNLGLLFVDNHRIYIPDNTQLKLDLIQQHHDTATTGHLGQVKTYELLTRSYYWPSMRRFVNRYVFNCATCKRAKPSHQSPQGHLKPLQVPPRPWASISMDFIVGLPTSSGFNAIWVVVDRLTKMAHFIPCMDTITAQELAHLFLNNVFRLHGLPDDIISDRGSVFTSRFWRSLLELLDIKANMSTAFHPQTDGQTERTNAILEQYLRTFMNYQQDNWVSLLPLAEFSYNNSIHSSTRHTPFESTFGFHPRFSLTHPPPIGISATSESFVQSLQDLHQQLQSEIKLAQEQQALHYNKHRRPTPTYRPGDYVFLSAKHIQTTRPSAKFDHNKLGPFKILSTIGSHAYKLDLPPSIRIHPVFHVSLLTPRDSPSCPDFDNRTPAPLPPIQVEGEDHYEVAEVLDSRYHHRKLQYLVAWQGYPDPSENTWEPQAHLWNAQDSINDFHRRYPNKPGSPSHRSRGTRPKRGGNVMT</sequence>
<dbReference type="InterPro" id="IPR023780">
    <property type="entry name" value="Chromo_domain"/>
</dbReference>
<dbReference type="InterPro" id="IPR041373">
    <property type="entry name" value="RT_RNaseH"/>
</dbReference>
<evidence type="ECO:0000256" key="14">
    <source>
        <dbReference type="ARBA" id="ARBA00023172"/>
    </source>
</evidence>
<evidence type="ECO:0000259" key="18">
    <source>
        <dbReference type="PROSITE" id="PS50994"/>
    </source>
</evidence>
<dbReference type="GO" id="GO:0003887">
    <property type="term" value="F:DNA-directed DNA polymerase activity"/>
    <property type="evidence" value="ECO:0007669"/>
    <property type="project" value="UniProtKB-KW"/>
</dbReference>
<dbReference type="GO" id="GO:0003677">
    <property type="term" value="F:DNA binding"/>
    <property type="evidence" value="ECO:0007669"/>
    <property type="project" value="UniProtKB-KW"/>
</dbReference>
<dbReference type="Gene3D" id="3.10.10.10">
    <property type="entry name" value="HIV Type 1 Reverse Transcriptase, subunit A, domain 1"/>
    <property type="match status" value="1"/>
</dbReference>
<dbReference type="GO" id="GO:0006508">
    <property type="term" value="P:proteolysis"/>
    <property type="evidence" value="ECO:0007669"/>
    <property type="project" value="UniProtKB-KW"/>
</dbReference>
<dbReference type="PROSITE" id="PS50013">
    <property type="entry name" value="CHROMO_2"/>
    <property type="match status" value="1"/>
</dbReference>
<keyword evidence="2" id="KW-0808">Transferase</keyword>
<dbReference type="EMBL" id="JARTCD010000267">
    <property type="protein sequence ID" value="KAJ8651349.1"/>
    <property type="molecule type" value="Genomic_DNA"/>
</dbReference>
<evidence type="ECO:0000313" key="19">
    <source>
        <dbReference type="EMBL" id="KAJ8651349.1"/>
    </source>
</evidence>
<evidence type="ECO:0000256" key="9">
    <source>
        <dbReference type="ARBA" id="ARBA00022842"/>
    </source>
</evidence>
<dbReference type="GO" id="GO:0015074">
    <property type="term" value="P:DNA integration"/>
    <property type="evidence" value="ECO:0007669"/>
    <property type="project" value="UniProtKB-KW"/>
</dbReference>
<organism evidence="19 20">
    <name type="scientific">Lichtheimia ornata</name>
    <dbReference type="NCBI Taxonomy" id="688661"/>
    <lineage>
        <taxon>Eukaryota</taxon>
        <taxon>Fungi</taxon>
        <taxon>Fungi incertae sedis</taxon>
        <taxon>Mucoromycota</taxon>
        <taxon>Mucoromycotina</taxon>
        <taxon>Mucoromycetes</taxon>
        <taxon>Mucorales</taxon>
        <taxon>Lichtheimiaceae</taxon>
        <taxon>Lichtheimia</taxon>
    </lineage>
</organism>
<dbReference type="FunFam" id="3.30.420.10:FF:000032">
    <property type="entry name" value="Retrovirus-related Pol polyprotein from transposon 297-like Protein"/>
    <property type="match status" value="1"/>
</dbReference>
<dbReference type="InterPro" id="IPR056924">
    <property type="entry name" value="SH3_Tf2-1"/>
</dbReference>
<dbReference type="Gene3D" id="2.40.50.40">
    <property type="match status" value="1"/>
</dbReference>
<dbReference type="PROSITE" id="PS50878">
    <property type="entry name" value="RT_POL"/>
    <property type="match status" value="1"/>
</dbReference>
<evidence type="ECO:0000256" key="4">
    <source>
        <dbReference type="ARBA" id="ARBA00022722"/>
    </source>
</evidence>
<keyword evidence="9" id="KW-0460">Magnesium</keyword>
<dbReference type="Pfam" id="PF17917">
    <property type="entry name" value="RT_RNaseH"/>
    <property type="match status" value="1"/>
</dbReference>
<dbReference type="InterPro" id="IPR043128">
    <property type="entry name" value="Rev_trsase/Diguanyl_cyclase"/>
</dbReference>
<keyword evidence="4" id="KW-0540">Nuclease</keyword>
<dbReference type="InterPro" id="IPR016197">
    <property type="entry name" value="Chromo-like_dom_sf"/>
</dbReference>
<gene>
    <name evidence="19" type="ORF">O0I10_013145</name>
</gene>
<dbReference type="InterPro" id="IPR001584">
    <property type="entry name" value="Integrase_cat-core"/>
</dbReference>
<dbReference type="SUPFAM" id="SSF54160">
    <property type="entry name" value="Chromo domain-like"/>
    <property type="match status" value="1"/>
</dbReference>
<dbReference type="InterPro" id="IPR000477">
    <property type="entry name" value="RT_dom"/>
</dbReference>
<dbReference type="Gene3D" id="3.30.420.10">
    <property type="entry name" value="Ribonuclease H-like superfamily/Ribonuclease H"/>
    <property type="match status" value="1"/>
</dbReference>
<keyword evidence="1" id="KW-0645">Protease</keyword>
<keyword evidence="14" id="KW-0233">DNA recombination</keyword>
<evidence type="ECO:0000256" key="13">
    <source>
        <dbReference type="ARBA" id="ARBA00023125"/>
    </source>
</evidence>
<dbReference type="GO" id="GO:0046872">
    <property type="term" value="F:metal ion binding"/>
    <property type="evidence" value="ECO:0007669"/>
    <property type="project" value="UniProtKB-KW"/>
</dbReference>
<dbReference type="InterPro" id="IPR012337">
    <property type="entry name" value="RNaseH-like_sf"/>
</dbReference>
<evidence type="ECO:0000256" key="3">
    <source>
        <dbReference type="ARBA" id="ARBA00022695"/>
    </source>
</evidence>